<evidence type="ECO:0000313" key="1">
    <source>
        <dbReference type="EMBL" id="KAJ8687621.1"/>
    </source>
</evidence>
<gene>
    <name evidence="1" type="ORF">QAD02_023415</name>
</gene>
<comment type="caution">
    <text evidence="1">The sequence shown here is derived from an EMBL/GenBank/DDBJ whole genome shotgun (WGS) entry which is preliminary data.</text>
</comment>
<keyword evidence="2" id="KW-1185">Reference proteome</keyword>
<evidence type="ECO:0000313" key="2">
    <source>
        <dbReference type="Proteomes" id="UP001239111"/>
    </source>
</evidence>
<proteinExistence type="predicted"/>
<sequence length="174" mass="19563">MPGLFNGSNTPAEEDNNSGTNRRFGVPVHEQCRAYSQSNQSEPLIGLTLEQEQLLTHKILTLTGPYRHLTLSEMQQIAFKFLEDRRISTDFFAEVSAEKWFQDFLDKNPILYSRAEGTHEGAASQNVNFDDPREDSSTSYENFNGVMGDDANDTTQNPNGDLNEPEESASYTCL</sequence>
<dbReference type="Proteomes" id="UP001239111">
    <property type="component" value="Chromosome 1"/>
</dbReference>
<accession>A0ACC2PVR1</accession>
<name>A0ACC2PVR1_9HYME</name>
<dbReference type="EMBL" id="CM056741">
    <property type="protein sequence ID" value="KAJ8687621.1"/>
    <property type="molecule type" value="Genomic_DNA"/>
</dbReference>
<organism evidence="1 2">
    <name type="scientific">Eretmocerus hayati</name>
    <dbReference type="NCBI Taxonomy" id="131215"/>
    <lineage>
        <taxon>Eukaryota</taxon>
        <taxon>Metazoa</taxon>
        <taxon>Ecdysozoa</taxon>
        <taxon>Arthropoda</taxon>
        <taxon>Hexapoda</taxon>
        <taxon>Insecta</taxon>
        <taxon>Pterygota</taxon>
        <taxon>Neoptera</taxon>
        <taxon>Endopterygota</taxon>
        <taxon>Hymenoptera</taxon>
        <taxon>Apocrita</taxon>
        <taxon>Proctotrupomorpha</taxon>
        <taxon>Chalcidoidea</taxon>
        <taxon>Aphelinidae</taxon>
        <taxon>Aphelininae</taxon>
        <taxon>Eretmocerus</taxon>
    </lineage>
</organism>
<protein>
    <submittedName>
        <fullName evidence="1">Uncharacterized protein</fullName>
    </submittedName>
</protein>
<reference evidence="1" key="1">
    <citation type="submission" date="2023-04" db="EMBL/GenBank/DDBJ databases">
        <title>A chromosome-level genome assembly of the parasitoid wasp Eretmocerus hayati.</title>
        <authorList>
            <person name="Zhong Y."/>
            <person name="Liu S."/>
            <person name="Liu Y."/>
        </authorList>
    </citation>
    <scope>NUCLEOTIDE SEQUENCE</scope>
    <source>
        <strain evidence="1">ZJU_SS_LIU_2023</strain>
    </source>
</reference>